<dbReference type="Proteomes" id="UP000550501">
    <property type="component" value="Unassembled WGS sequence"/>
</dbReference>
<proteinExistence type="predicted"/>
<feature type="compositionally biased region" description="Basic and acidic residues" evidence="1">
    <location>
        <begin position="73"/>
        <end position="90"/>
    </location>
</feature>
<gene>
    <name evidence="2" type="ORF">FHR72_002401</name>
</gene>
<feature type="compositionally biased region" description="Basic and acidic residues" evidence="1">
    <location>
        <begin position="98"/>
        <end position="111"/>
    </location>
</feature>
<dbReference type="EMBL" id="JACHVU010000004">
    <property type="protein sequence ID" value="MBB2990928.1"/>
    <property type="molecule type" value="Genomic_DNA"/>
</dbReference>
<sequence length="111" mass="12421">MAFKLTYSDGQESQHDDDTVWELDDGVLKLGRTEGKWSVLLSPSHWAVLELVSSSDGDGDSKDESEKDDSDEKSDRSDKSDDKDDKSAKSDDEDDKDDDKSAKDDKDKKDD</sequence>
<reference evidence="2 3" key="1">
    <citation type="submission" date="2020-08" db="EMBL/GenBank/DDBJ databases">
        <title>The Agave Microbiome: Exploring the role of microbial communities in plant adaptations to desert environments.</title>
        <authorList>
            <person name="Partida-Martinez L.P."/>
        </authorList>
    </citation>
    <scope>NUCLEOTIDE SEQUENCE [LARGE SCALE GENOMIC DNA]</scope>
    <source>
        <strain evidence="2 3">AT2.18</strain>
    </source>
</reference>
<organism evidence="2 3">
    <name type="scientific">Mycolicibacterium iranicum</name>
    <name type="common">Mycobacterium iranicum</name>
    <dbReference type="NCBI Taxonomy" id="912594"/>
    <lineage>
        <taxon>Bacteria</taxon>
        <taxon>Bacillati</taxon>
        <taxon>Actinomycetota</taxon>
        <taxon>Actinomycetes</taxon>
        <taxon>Mycobacteriales</taxon>
        <taxon>Mycobacteriaceae</taxon>
        <taxon>Mycolicibacterium</taxon>
    </lineage>
</organism>
<comment type="caution">
    <text evidence="2">The sequence shown here is derived from an EMBL/GenBank/DDBJ whole genome shotgun (WGS) entry which is preliminary data.</text>
</comment>
<evidence type="ECO:0000313" key="2">
    <source>
        <dbReference type="EMBL" id="MBB2990928.1"/>
    </source>
</evidence>
<dbReference type="RefSeq" id="WP_183468170.1">
    <property type="nucleotide sequence ID" value="NZ_JACHVU010000004.1"/>
</dbReference>
<evidence type="ECO:0000256" key="1">
    <source>
        <dbReference type="SAM" id="MobiDB-lite"/>
    </source>
</evidence>
<accession>A0A839Q3U3</accession>
<dbReference type="AlphaFoldDB" id="A0A839Q3U3"/>
<feature type="region of interest" description="Disordered" evidence="1">
    <location>
        <begin position="52"/>
        <end position="111"/>
    </location>
</feature>
<evidence type="ECO:0000313" key="3">
    <source>
        <dbReference type="Proteomes" id="UP000550501"/>
    </source>
</evidence>
<name>A0A839Q3U3_MYCIR</name>
<keyword evidence="3" id="KW-1185">Reference proteome</keyword>
<protein>
    <submittedName>
        <fullName evidence="2">Uncharacterized protein</fullName>
    </submittedName>
</protein>